<proteinExistence type="predicted"/>
<dbReference type="STRING" id="1420851.AU255_15065"/>
<dbReference type="EMBL" id="LPUF01000003">
    <property type="protein sequence ID" value="OQK15545.1"/>
    <property type="molecule type" value="Genomic_DNA"/>
</dbReference>
<dbReference type="AlphaFoldDB" id="A0A1V8M1W9"/>
<sequence length="174" mass="20187">MDLLDFDPEELYFEQEDTLEVQALINQAGSLYEDGDAELPLLQAFMRTPDSLNVLVALNRFYYYQHRLDEALLVSERALNIINAKLPFTNDWQILALEDISSTPKESLSWVRLYLFTLKSIGFLKMRLHDLETSKAIFEKLVSLDSENRIGAVGLLEIVTRKIDENNHIFQLYK</sequence>
<dbReference type="RefSeq" id="WP_080523789.1">
    <property type="nucleotide sequence ID" value="NZ_LPUF01000003.1"/>
</dbReference>
<dbReference type="InterPro" id="IPR011990">
    <property type="entry name" value="TPR-like_helical_dom_sf"/>
</dbReference>
<protein>
    <recommendedName>
        <fullName evidence="3">Tetratricopeptide repeat protein</fullName>
    </recommendedName>
</protein>
<gene>
    <name evidence="1" type="ORF">AU255_15065</name>
</gene>
<keyword evidence="2" id="KW-1185">Reference proteome</keyword>
<comment type="caution">
    <text evidence="1">The sequence shown here is derived from an EMBL/GenBank/DDBJ whole genome shotgun (WGS) entry which is preliminary data.</text>
</comment>
<dbReference type="Proteomes" id="UP000191980">
    <property type="component" value="Unassembled WGS sequence"/>
</dbReference>
<organism evidence="1 2">
    <name type="scientific">Methyloprofundus sedimenti</name>
    <dbReference type="NCBI Taxonomy" id="1420851"/>
    <lineage>
        <taxon>Bacteria</taxon>
        <taxon>Pseudomonadati</taxon>
        <taxon>Pseudomonadota</taxon>
        <taxon>Gammaproteobacteria</taxon>
        <taxon>Methylococcales</taxon>
        <taxon>Methylococcaceae</taxon>
        <taxon>Methyloprofundus</taxon>
    </lineage>
</organism>
<evidence type="ECO:0000313" key="1">
    <source>
        <dbReference type="EMBL" id="OQK15545.1"/>
    </source>
</evidence>
<dbReference type="SUPFAM" id="SSF48452">
    <property type="entry name" value="TPR-like"/>
    <property type="match status" value="1"/>
</dbReference>
<accession>A0A1V8M1W9</accession>
<dbReference type="Gene3D" id="1.25.40.10">
    <property type="entry name" value="Tetratricopeptide repeat domain"/>
    <property type="match status" value="1"/>
</dbReference>
<dbReference type="OrthoDB" id="9812003at2"/>
<name>A0A1V8M1W9_9GAMM</name>
<reference evidence="1 2" key="1">
    <citation type="submission" date="2015-12" db="EMBL/GenBank/DDBJ databases">
        <authorList>
            <person name="Shamseldin A."/>
            <person name="Moawad H."/>
            <person name="Abd El-Rahim W.M."/>
            <person name="Sadowsky M.J."/>
        </authorList>
    </citation>
    <scope>NUCLEOTIDE SEQUENCE [LARGE SCALE GENOMIC DNA]</scope>
    <source>
        <strain evidence="1 2">WF1</strain>
    </source>
</reference>
<evidence type="ECO:0000313" key="2">
    <source>
        <dbReference type="Proteomes" id="UP000191980"/>
    </source>
</evidence>
<evidence type="ECO:0008006" key="3">
    <source>
        <dbReference type="Google" id="ProtNLM"/>
    </source>
</evidence>